<dbReference type="InterPro" id="IPR000330">
    <property type="entry name" value="SNF2_N"/>
</dbReference>
<dbReference type="PANTHER" id="PTHR45623:SF17">
    <property type="entry name" value="CHROMODOMAIN-HELICASE-DNA-BINDING PROTEIN 3-RELATED"/>
    <property type="match status" value="1"/>
</dbReference>
<protein>
    <recommendedName>
        <fullName evidence="16">PHD-type domain-containing protein</fullName>
    </recommendedName>
</protein>
<evidence type="ECO:0000313" key="14">
    <source>
        <dbReference type="EMBL" id="KAB8303154.1"/>
    </source>
</evidence>
<dbReference type="SMART" id="SM00487">
    <property type="entry name" value="DEXDc"/>
    <property type="match status" value="1"/>
</dbReference>
<evidence type="ECO:0000256" key="6">
    <source>
        <dbReference type="ARBA" id="ARBA00022801"/>
    </source>
</evidence>
<comment type="caution">
    <text evidence="14">The sequence shown here is derived from an EMBL/GenBank/DDBJ whole genome shotgun (WGS) entry which is preliminary data.</text>
</comment>
<keyword evidence="9" id="KW-0539">Nucleus</keyword>
<evidence type="ECO:0000256" key="9">
    <source>
        <dbReference type="ARBA" id="ARBA00023242"/>
    </source>
</evidence>
<sequence length="1860" mass="210145">MARLSHIVSSSESESEPGKSPQSEDLHQSTAKANRRSKSVSAHRFEESVQKQEPDQEGENDPDNTIVVMVPVPKNPKEFVPYTDDTVTSVLEELTGNDGEILYRVAFEDERQENKSSHHCNGVISSLLLDGSELSVTFNRLLHLPNGKNSLDIFNGGESSESVAVDRAGKRARYPPSNKDMVDFTNFDLRSEDDNPKKRGRKQRIVKDLSTADIKKARRSTRVGSLKPSRLVHDDDDEDGSESEVFLANTHQSRRAARPLRKAAPRRANESLNYTEEDEDELAGNGQVESEGSEIAYAPNKSRGNITSAPPSKSRPSRTSGRENKTGKNMKERDIDEELFADEPMENGVAKVVSIREIYQPIPAKSPFGSVHDQDCDVCGGSGNASNKGPSDLIYCQGCSSSIHKLCLGYRAGREHIVTKVGHEHFVMQCRRCINLANKKDPMAPKLGTCSSCHEPGLSCAAFSPKKTAKQEEKLREENNGDDPITAVRADFINNPANVLFRCRGCHRGFHFDHLPPFQKGSSSSKNAKDLRAQRFDEYTKDWQCKECSQTTTKLQTLVAWRPIDRNSYNEGDDYDDFREDQKEYLIKWDDKSYFKCSWMPGSWVWGTAAASMRKAFRRRDEGANRWPIWTEEEAVSEEYLRMEIVFDVEYEDSFQPKSEEHDKAHIASVVQVLVKFRGLTYDESVWEEPPSPNDADRWSDFVSAYNEYVMGKYFKQSPAGAVKQRLDAFRSLNFQKEVFLKKQPDSLTGGEMMQHQMEGLNWLLYNFHQKKNVILADEMGLGKTIQVISLIASLVKDKPKCSPFLIVTPNSTCPNWRREIKKWAPGLRVVAYYGARSARDMAMKYEMYPNGCSHLCAHVVITSFEAPVDDSSRAFFKKVKWAGMIVDEGQRLKNDGNLLYTALTALRVPFQVLLTGTPLQNNKRELFNLLQFLDGKLDAAQLDVDYNELTKENLPTLHNLIRPFFLRRTKLEVLKFLPPMAQTIIPISMSVVQKQLYKSILAKNPELINSIIGKTSKTLKPTERGNLNNILMQLRKCLCHPFLYSSAIEERALPPEALHRNLIDASSKFQLLEIMLPKLQARGHRVLIFSQFLKQLDLVEDFLNGLNLPFQRLDGTISTLEKQKRIDAFNAPNSKLFAFLLSTRAGGTGINMASADTVIIMDPDFNPHQDQQALARAHRIGQTKKVLVFQLVTKDSAEEQIVQVGRKKMALDHALIESMGVDDDAGSNLEEILRHGAEAVLLDDNSKDIHYDSASVDEFLDRSQVENPATNDDDTVKSQFSHARVWIKDKGDLSDDFGDSDDKPAAPGAEVWEAILKQRAEDTAIEAAKNMQTFGRGKRARQTVEYNKSQPELNELDDPEDSPPRNGRRTRNGHSDDEFDGPGAKESEAEDSDTTEPLDPKDLKAEYFDWRQEDTYNKGIFPNLLAVQNWNDRGERLFEKCNRQIQESKGLDKNKSNANMEIENMQRLIRSRIDEPHWWHDQKKEEPTLFSRIPLSLPQPLAPKRRFEDAQMQDNGEEHMQNPSKKLKTANSQAVQPDARIIEQVEKHFRWLARKTLTRPLGDNGGRYPHPLSEFLTQLSLRLKKTTRLADDFEEHFRIQRPRDVLREHQDKAYKRRLAARQAVDTWTPIENHAPHIQNLDRRLQDTVEQLRQEIMQASQQLMLFQHRGLADSAQRLMPQPLPEGTASAVMQEHLRTMSRQLVGAIVPMSSSGLATLSGPVGSSMPLEQHSGGPIELDSDSEVPMRSSPSNRAIPSIEIPVKSKLGRPSGSMTSRPAVSSSYQSHPATPIPSSRIGPNACPECNSLYLKLVPECPCKASVVKIRYMIDNLNGIKNDPQQVAEAKKLLNAALASKLVLRK</sequence>
<evidence type="ECO:0000259" key="13">
    <source>
        <dbReference type="PROSITE" id="PS51194"/>
    </source>
</evidence>
<dbReference type="SMART" id="SM00490">
    <property type="entry name" value="HELICc"/>
    <property type="match status" value="1"/>
</dbReference>
<dbReference type="Pfam" id="PF00176">
    <property type="entry name" value="SNF2-rel_dom"/>
    <property type="match status" value="1"/>
</dbReference>
<feature type="compositionally biased region" description="Basic residues" evidence="11">
    <location>
        <begin position="252"/>
        <end position="265"/>
    </location>
</feature>
<dbReference type="GO" id="GO:0003682">
    <property type="term" value="F:chromatin binding"/>
    <property type="evidence" value="ECO:0007669"/>
    <property type="project" value="TreeGrafter"/>
</dbReference>
<dbReference type="CDD" id="cd17919">
    <property type="entry name" value="DEXHc_Snf"/>
    <property type="match status" value="1"/>
</dbReference>
<evidence type="ECO:0000256" key="8">
    <source>
        <dbReference type="ARBA" id="ARBA00022840"/>
    </source>
</evidence>
<dbReference type="SUPFAM" id="SSF52540">
    <property type="entry name" value="P-loop containing nucleoside triphosphate hydrolases"/>
    <property type="match status" value="2"/>
</dbReference>
<dbReference type="PROSITE" id="PS51194">
    <property type="entry name" value="HELICASE_CTER"/>
    <property type="match status" value="1"/>
</dbReference>
<dbReference type="InterPro" id="IPR027417">
    <property type="entry name" value="P-loop_NTPase"/>
</dbReference>
<feature type="compositionally biased region" description="Polar residues" evidence="11">
    <location>
        <begin position="1522"/>
        <end position="1536"/>
    </location>
</feature>
<dbReference type="SMART" id="SM00249">
    <property type="entry name" value="PHD"/>
    <property type="match status" value="2"/>
</dbReference>
<dbReference type="PROSITE" id="PS51192">
    <property type="entry name" value="HELICASE_ATP_BIND_1"/>
    <property type="match status" value="1"/>
</dbReference>
<dbReference type="Proteomes" id="UP000326757">
    <property type="component" value="Unassembled WGS sequence"/>
</dbReference>
<feature type="region of interest" description="Disordered" evidence="11">
    <location>
        <begin position="1"/>
        <end position="67"/>
    </location>
</feature>
<dbReference type="GO" id="GO:0003677">
    <property type="term" value="F:DNA binding"/>
    <property type="evidence" value="ECO:0007669"/>
    <property type="project" value="TreeGrafter"/>
</dbReference>
<dbReference type="InterPro" id="IPR056616">
    <property type="entry name" value="Chromo_MIT1"/>
</dbReference>
<dbReference type="Pfam" id="PF00271">
    <property type="entry name" value="Helicase_C"/>
    <property type="match status" value="1"/>
</dbReference>
<dbReference type="InterPro" id="IPR016197">
    <property type="entry name" value="Chromo-like_dom_sf"/>
</dbReference>
<dbReference type="InterPro" id="IPR001965">
    <property type="entry name" value="Znf_PHD"/>
</dbReference>
<evidence type="ECO:0000256" key="4">
    <source>
        <dbReference type="ARBA" id="ARBA00022741"/>
    </source>
</evidence>
<dbReference type="InterPro" id="IPR014001">
    <property type="entry name" value="Helicase_ATP-bd"/>
</dbReference>
<dbReference type="OrthoDB" id="5857104at2759"/>
<dbReference type="GO" id="GO:0140658">
    <property type="term" value="F:ATP-dependent chromatin remodeler activity"/>
    <property type="evidence" value="ECO:0007669"/>
    <property type="project" value="TreeGrafter"/>
</dbReference>
<dbReference type="SUPFAM" id="SSF54160">
    <property type="entry name" value="Chromo domain-like"/>
    <property type="match status" value="1"/>
</dbReference>
<dbReference type="InterPro" id="IPR049730">
    <property type="entry name" value="SNF2/RAD54-like_C"/>
</dbReference>
<feature type="region of interest" description="Disordered" evidence="11">
    <location>
        <begin position="217"/>
        <end position="333"/>
    </location>
</feature>
<evidence type="ECO:0000256" key="3">
    <source>
        <dbReference type="ARBA" id="ARBA00022723"/>
    </source>
</evidence>
<feature type="region of interest" description="Disordered" evidence="11">
    <location>
        <begin position="1515"/>
        <end position="1536"/>
    </location>
</feature>
<dbReference type="InterPro" id="IPR013083">
    <property type="entry name" value="Znf_RING/FYVE/PHD"/>
</dbReference>
<keyword evidence="3" id="KW-0479">Metal-binding</keyword>
<dbReference type="InterPro" id="IPR041684">
    <property type="entry name" value="Znf-PHD-like"/>
</dbReference>
<comment type="subunit">
    <text evidence="2">Component of the NuA4 histone acetyltransferase complex.</text>
</comment>
<keyword evidence="4" id="KW-0547">Nucleotide-binding</keyword>
<dbReference type="InterPro" id="IPR038718">
    <property type="entry name" value="SNF2-like_sf"/>
</dbReference>
<evidence type="ECO:0000256" key="10">
    <source>
        <dbReference type="SAM" id="Coils"/>
    </source>
</evidence>
<feature type="coiled-coil region" evidence="10">
    <location>
        <begin position="1638"/>
        <end position="1669"/>
    </location>
</feature>
<feature type="compositionally biased region" description="Basic and acidic residues" evidence="11">
    <location>
        <begin position="43"/>
        <end position="54"/>
    </location>
</feature>
<dbReference type="GO" id="GO:0042393">
    <property type="term" value="F:histone binding"/>
    <property type="evidence" value="ECO:0007669"/>
    <property type="project" value="TreeGrafter"/>
</dbReference>
<dbReference type="CDD" id="cd15489">
    <property type="entry name" value="PHD_SF"/>
    <property type="match status" value="2"/>
</dbReference>
<feature type="region of interest" description="Disordered" evidence="11">
    <location>
        <begin position="1718"/>
        <end position="1791"/>
    </location>
</feature>
<keyword evidence="15" id="KW-1185">Reference proteome</keyword>
<feature type="domain" description="Helicase C-terminal" evidence="13">
    <location>
        <begin position="1072"/>
        <end position="1234"/>
    </location>
</feature>
<organism evidence="14 15">
    <name type="scientific">Monilinia laxa</name>
    <name type="common">Brown rot fungus</name>
    <name type="synonym">Sclerotinia laxa</name>
    <dbReference type="NCBI Taxonomy" id="61186"/>
    <lineage>
        <taxon>Eukaryota</taxon>
        <taxon>Fungi</taxon>
        <taxon>Dikarya</taxon>
        <taxon>Ascomycota</taxon>
        <taxon>Pezizomycotina</taxon>
        <taxon>Leotiomycetes</taxon>
        <taxon>Helotiales</taxon>
        <taxon>Sclerotiniaceae</taxon>
        <taxon>Monilinia</taxon>
    </lineage>
</organism>
<dbReference type="CDD" id="cd18793">
    <property type="entry name" value="SF2_C_SNF"/>
    <property type="match status" value="1"/>
</dbReference>
<dbReference type="InterPro" id="IPR001650">
    <property type="entry name" value="Helicase_C-like"/>
</dbReference>
<evidence type="ECO:0000256" key="2">
    <source>
        <dbReference type="ARBA" id="ARBA00011353"/>
    </source>
</evidence>
<feature type="compositionally biased region" description="Polar residues" evidence="11">
    <location>
        <begin position="302"/>
        <end position="311"/>
    </location>
</feature>
<keyword evidence="10" id="KW-0175">Coiled coil</keyword>
<name>A0A5N6KH88_MONLA</name>
<dbReference type="Pfam" id="PF23615">
    <property type="entry name" value="Chromo_MIT1"/>
    <property type="match status" value="1"/>
</dbReference>
<evidence type="ECO:0008006" key="16">
    <source>
        <dbReference type="Google" id="ProtNLM"/>
    </source>
</evidence>
<keyword evidence="8" id="KW-0067">ATP-binding</keyword>
<dbReference type="Gene3D" id="3.40.50.10810">
    <property type="entry name" value="Tandem AAA-ATPase domain"/>
    <property type="match status" value="1"/>
</dbReference>
<dbReference type="GO" id="GO:0016887">
    <property type="term" value="F:ATP hydrolysis activity"/>
    <property type="evidence" value="ECO:0007669"/>
    <property type="project" value="TreeGrafter"/>
</dbReference>
<dbReference type="PANTHER" id="PTHR45623">
    <property type="entry name" value="CHROMODOMAIN-HELICASE-DNA-BINDING PROTEIN 3-RELATED-RELATED"/>
    <property type="match status" value="1"/>
</dbReference>
<feature type="region of interest" description="Disordered" evidence="11">
    <location>
        <begin position="1331"/>
        <end position="1402"/>
    </location>
</feature>
<evidence type="ECO:0000256" key="5">
    <source>
        <dbReference type="ARBA" id="ARBA00022771"/>
    </source>
</evidence>
<dbReference type="Pfam" id="PF15446">
    <property type="entry name" value="zf-PHD-like"/>
    <property type="match status" value="1"/>
</dbReference>
<accession>A0A5N6KH88</accession>
<feature type="compositionally biased region" description="Basic and acidic residues" evidence="11">
    <location>
        <begin position="320"/>
        <end position="333"/>
    </location>
</feature>
<proteinExistence type="predicted"/>
<dbReference type="GO" id="GO:0008270">
    <property type="term" value="F:zinc ion binding"/>
    <property type="evidence" value="ECO:0007669"/>
    <property type="project" value="UniProtKB-KW"/>
</dbReference>
<evidence type="ECO:0000256" key="1">
    <source>
        <dbReference type="ARBA" id="ARBA00004123"/>
    </source>
</evidence>
<dbReference type="GO" id="GO:0000785">
    <property type="term" value="C:chromatin"/>
    <property type="evidence" value="ECO:0007669"/>
    <property type="project" value="TreeGrafter"/>
</dbReference>
<dbReference type="Gene3D" id="3.40.50.300">
    <property type="entry name" value="P-loop containing nucleotide triphosphate hydrolases"/>
    <property type="match status" value="1"/>
</dbReference>
<dbReference type="GO" id="GO:0005524">
    <property type="term" value="F:ATP binding"/>
    <property type="evidence" value="ECO:0007669"/>
    <property type="project" value="UniProtKB-KW"/>
</dbReference>
<feature type="domain" description="Helicase ATP-binding" evidence="12">
    <location>
        <begin position="765"/>
        <end position="937"/>
    </location>
</feature>
<keyword evidence="7" id="KW-0862">Zinc</keyword>
<dbReference type="EMBL" id="VIGI01000002">
    <property type="protein sequence ID" value="KAB8303154.1"/>
    <property type="molecule type" value="Genomic_DNA"/>
</dbReference>
<evidence type="ECO:0000256" key="7">
    <source>
        <dbReference type="ARBA" id="ARBA00022833"/>
    </source>
</evidence>
<gene>
    <name evidence="14" type="ORF">EYC80_004602</name>
</gene>
<evidence type="ECO:0000313" key="15">
    <source>
        <dbReference type="Proteomes" id="UP000326757"/>
    </source>
</evidence>
<keyword evidence="5" id="KW-0863">Zinc-finger</keyword>
<evidence type="ECO:0000259" key="12">
    <source>
        <dbReference type="PROSITE" id="PS51192"/>
    </source>
</evidence>
<evidence type="ECO:0000256" key="11">
    <source>
        <dbReference type="SAM" id="MobiDB-lite"/>
    </source>
</evidence>
<keyword evidence="6" id="KW-0378">Hydrolase</keyword>
<dbReference type="Gene3D" id="3.30.40.10">
    <property type="entry name" value="Zinc/RING finger domain, C3HC4 (zinc finger)"/>
    <property type="match status" value="1"/>
</dbReference>
<reference evidence="14 15" key="1">
    <citation type="submission" date="2019-06" db="EMBL/GenBank/DDBJ databases">
        <title>Genome Sequence of the Brown Rot Fungal Pathogen Monilinia laxa.</title>
        <authorList>
            <person name="De Miccolis Angelini R.M."/>
            <person name="Landi L."/>
            <person name="Abate D."/>
            <person name="Pollastro S."/>
            <person name="Romanazzi G."/>
            <person name="Faretra F."/>
        </authorList>
    </citation>
    <scope>NUCLEOTIDE SEQUENCE [LARGE SCALE GENOMIC DNA]</scope>
    <source>
        <strain evidence="14 15">Mlax316</strain>
    </source>
</reference>
<dbReference type="GO" id="GO:0005634">
    <property type="term" value="C:nucleus"/>
    <property type="evidence" value="ECO:0007669"/>
    <property type="project" value="UniProtKB-SubCell"/>
</dbReference>
<comment type="subcellular location">
    <subcellularLocation>
        <location evidence="1">Nucleus</location>
    </subcellularLocation>
</comment>
<feature type="compositionally biased region" description="Polar residues" evidence="11">
    <location>
        <begin position="1771"/>
        <end position="1787"/>
    </location>
</feature>